<organism evidence="11 12">
    <name type="scientific">Denitrificimonas caeni</name>
    <dbReference type="NCBI Taxonomy" id="521720"/>
    <lineage>
        <taxon>Bacteria</taxon>
        <taxon>Pseudomonadati</taxon>
        <taxon>Pseudomonadota</taxon>
        <taxon>Gammaproteobacteria</taxon>
        <taxon>Pseudomonadales</taxon>
        <taxon>Pseudomonadaceae</taxon>
        <taxon>Denitrificimonas</taxon>
    </lineage>
</organism>
<dbReference type="Pfam" id="PF02416">
    <property type="entry name" value="TatA_B_E"/>
    <property type="match status" value="1"/>
</dbReference>
<dbReference type="PANTHER" id="PTHR33162">
    <property type="entry name" value="SEC-INDEPENDENT PROTEIN TRANSLOCASE PROTEIN TATA, CHLOROPLASTIC"/>
    <property type="match status" value="1"/>
</dbReference>
<dbReference type="Proteomes" id="UP001212189">
    <property type="component" value="Chromosome"/>
</dbReference>
<evidence type="ECO:0000256" key="3">
    <source>
        <dbReference type="ARBA" id="ARBA00022475"/>
    </source>
</evidence>
<evidence type="ECO:0000256" key="5">
    <source>
        <dbReference type="ARBA" id="ARBA00022927"/>
    </source>
</evidence>
<comment type="subunit">
    <text evidence="9">The Tat system comprises two distinct complexes: a TatABC complex, containing multiple copies of TatA, TatB and TatC subunits, and a separate TatA complex, containing only TatA subunits. Substrates initially bind to the TatABC complex, which probably triggers association of the separate TatA complex to form the active translocon.</text>
</comment>
<sequence length="114" mass="12647">MFDIGFSELILIAVVALLVIGPERLPAAARVAGLWVGRIKRGVSSIKEDVARELGADDIRRELHNEGILEKERQILKETSDKANKILSEQPLQTLFEDTSKPKDSTPVDKEQSP</sequence>
<evidence type="ECO:0000256" key="1">
    <source>
        <dbReference type="ARBA" id="ARBA00004167"/>
    </source>
</evidence>
<dbReference type="InterPro" id="IPR003369">
    <property type="entry name" value="TatA/B/E"/>
</dbReference>
<dbReference type="GO" id="GO:0043953">
    <property type="term" value="P:protein transport by the Tat complex"/>
    <property type="evidence" value="ECO:0007669"/>
    <property type="project" value="UniProtKB-UniRule"/>
</dbReference>
<dbReference type="Gene3D" id="1.20.5.3310">
    <property type="match status" value="1"/>
</dbReference>
<keyword evidence="8 9" id="KW-0472">Membrane</keyword>
<protein>
    <recommendedName>
        <fullName evidence="9">Sec-independent protein translocase protein TatB</fullName>
    </recommendedName>
</protein>
<dbReference type="NCBIfam" id="TIGR01410">
    <property type="entry name" value="tatB"/>
    <property type="match status" value="1"/>
</dbReference>
<evidence type="ECO:0000256" key="6">
    <source>
        <dbReference type="ARBA" id="ARBA00022989"/>
    </source>
</evidence>
<accession>A0AAE9VNF5</accession>
<comment type="similarity">
    <text evidence="9">Belongs to the TatB family.</text>
</comment>
<evidence type="ECO:0000256" key="10">
    <source>
        <dbReference type="SAM" id="MobiDB-lite"/>
    </source>
</evidence>
<keyword evidence="5 9" id="KW-0653">Protein transport</keyword>
<dbReference type="InterPro" id="IPR018448">
    <property type="entry name" value="TatB"/>
</dbReference>
<evidence type="ECO:0000256" key="8">
    <source>
        <dbReference type="ARBA" id="ARBA00023136"/>
    </source>
</evidence>
<reference evidence="11 12" key="1">
    <citation type="submission" date="2022-12" db="EMBL/GenBank/DDBJ databases">
        <title>Coexistence and Characterization of a Novel Tigecycline Resistance gene tet(X) variant and blaNDM-1 in a Pseudomonas caeni Isolate of Chicken Origin.</title>
        <authorList>
            <person name="Lu X."/>
            <person name="Zhang L."/>
            <person name="Li R."/>
            <person name="Wang Z."/>
        </authorList>
    </citation>
    <scope>NUCLEOTIDE SEQUENCE [LARGE SCALE GENOMIC DNA]</scope>
    <source>
        <strain evidence="11 12">CE14</strain>
    </source>
</reference>
<name>A0AAE9VNF5_9GAMM</name>
<dbReference type="GO" id="GO:0008320">
    <property type="term" value="F:protein transmembrane transporter activity"/>
    <property type="evidence" value="ECO:0007669"/>
    <property type="project" value="UniProtKB-UniRule"/>
</dbReference>
<gene>
    <name evidence="9 11" type="primary">tatB</name>
    <name evidence="11" type="ORF">O6P33_00575</name>
</gene>
<proteinExistence type="inferred from homology"/>
<dbReference type="HAMAP" id="MF_00237">
    <property type="entry name" value="TatB"/>
    <property type="match status" value="1"/>
</dbReference>
<comment type="subcellular location">
    <subcellularLocation>
        <location evidence="9">Cell membrane</location>
        <topology evidence="9">Single-pass membrane protein</topology>
    </subcellularLocation>
    <subcellularLocation>
        <location evidence="1">Membrane</location>
        <topology evidence="1">Single-pass membrane protein</topology>
    </subcellularLocation>
</comment>
<keyword evidence="12" id="KW-1185">Reference proteome</keyword>
<keyword evidence="3 9" id="KW-1003">Cell membrane</keyword>
<feature type="region of interest" description="Disordered" evidence="10">
    <location>
        <begin position="88"/>
        <end position="114"/>
    </location>
</feature>
<evidence type="ECO:0000256" key="9">
    <source>
        <dbReference type="HAMAP-Rule" id="MF_00237"/>
    </source>
</evidence>
<dbReference type="PRINTS" id="PR01506">
    <property type="entry name" value="TATBPROTEIN"/>
</dbReference>
<dbReference type="KEGG" id="dce:O6P33_00575"/>
<dbReference type="EMBL" id="CP114976">
    <property type="protein sequence ID" value="WBE25380.1"/>
    <property type="molecule type" value="Genomic_DNA"/>
</dbReference>
<keyword evidence="4 9" id="KW-0812">Transmembrane</keyword>
<dbReference type="GO" id="GO:0033281">
    <property type="term" value="C:TAT protein transport complex"/>
    <property type="evidence" value="ECO:0007669"/>
    <property type="project" value="UniProtKB-UniRule"/>
</dbReference>
<dbReference type="PANTHER" id="PTHR33162:SF1">
    <property type="entry name" value="SEC-INDEPENDENT PROTEIN TRANSLOCASE PROTEIN TATA, CHLOROPLASTIC"/>
    <property type="match status" value="1"/>
</dbReference>
<evidence type="ECO:0000256" key="7">
    <source>
        <dbReference type="ARBA" id="ARBA00023010"/>
    </source>
</evidence>
<feature type="compositionally biased region" description="Basic and acidic residues" evidence="10">
    <location>
        <begin position="98"/>
        <end position="114"/>
    </location>
</feature>
<evidence type="ECO:0000256" key="2">
    <source>
        <dbReference type="ARBA" id="ARBA00022448"/>
    </source>
</evidence>
<dbReference type="RefSeq" id="WP_269818326.1">
    <property type="nucleotide sequence ID" value="NZ_CP114976.1"/>
</dbReference>
<keyword evidence="6 9" id="KW-1133">Transmembrane helix</keyword>
<evidence type="ECO:0000313" key="12">
    <source>
        <dbReference type="Proteomes" id="UP001212189"/>
    </source>
</evidence>
<keyword evidence="7 9" id="KW-0811">Translocation</keyword>
<comment type="function">
    <text evidence="9">Part of the twin-arginine translocation (Tat) system that transports large folded proteins containing a characteristic twin-arginine motif in their signal peptide across membranes. Together with TatC, TatB is part of a receptor directly interacting with Tat signal peptides. TatB may form an oligomeric binding site that transiently accommodates folded Tat precursor proteins before their translocation.</text>
</comment>
<dbReference type="AlphaFoldDB" id="A0AAE9VNF5"/>
<keyword evidence="2 9" id="KW-0813">Transport</keyword>
<evidence type="ECO:0000256" key="4">
    <source>
        <dbReference type="ARBA" id="ARBA00022692"/>
    </source>
</evidence>
<evidence type="ECO:0000313" key="11">
    <source>
        <dbReference type="EMBL" id="WBE25380.1"/>
    </source>
</evidence>